<dbReference type="VEuPathDB" id="AmoebaDB:FDP41_011263"/>
<keyword evidence="2" id="KW-0472">Membrane</keyword>
<keyword evidence="2" id="KW-0812">Transmembrane</keyword>
<protein>
    <submittedName>
        <fullName evidence="3">Uncharacterized protein</fullName>
    </submittedName>
</protein>
<sequence>MSNSRRTRLEEEQEFDRSLERVDDHQTTPTSGLDAHHHYDRSTTANLEGQAFVNKRWVGCLVFGLACVMIAIMIIVVFVFSIQASLKDSYDSKYSSSLMQISTLDTSNTALMVEVYSVGARRRMLLNYMSSSSDKKSAKRKPLKGQMHLETGLLGNTKPTLLFVNPFPESCLGAFVPVIHELMVDFKINCVNLRGFGNTRQAMNSNGGHIGANQTTLFTNMAKELASIVEKQQPEESIILIGQEFSGTIIYLMLQEKGKEWVDDHLEGVILLNSPHPKIFTDLLKSNSKQQQLFKPILTFSTLSQWASIYYDDGKNETELAKFAKSEWSESGHFTIIKQYLSSNFKESVGENMTFSFPTNMKTDLEDLLKGDKILVISSSDHPYYVYPENILPLEDSVTTKEVKGGIWYARNNPLEMAEIVRNFVFKIISEDAKDD</sequence>
<dbReference type="EMBL" id="VFQX01000009">
    <property type="protein sequence ID" value="KAF0982333.1"/>
    <property type="molecule type" value="Genomic_DNA"/>
</dbReference>
<dbReference type="AlphaFoldDB" id="A0A6A5BW77"/>
<keyword evidence="4" id="KW-1185">Reference proteome</keyword>
<evidence type="ECO:0000256" key="1">
    <source>
        <dbReference type="SAM" id="MobiDB-lite"/>
    </source>
</evidence>
<dbReference type="RefSeq" id="XP_044567046.1">
    <property type="nucleotide sequence ID" value="XM_044701652.1"/>
</dbReference>
<feature type="region of interest" description="Disordered" evidence="1">
    <location>
        <begin position="1"/>
        <end position="37"/>
    </location>
</feature>
<accession>A0A6A5BW77</accession>
<dbReference type="Proteomes" id="UP000444721">
    <property type="component" value="Unassembled WGS sequence"/>
</dbReference>
<dbReference type="SUPFAM" id="SSF53474">
    <property type="entry name" value="alpha/beta-Hydrolases"/>
    <property type="match status" value="1"/>
</dbReference>
<evidence type="ECO:0000256" key="2">
    <source>
        <dbReference type="SAM" id="Phobius"/>
    </source>
</evidence>
<proteinExistence type="predicted"/>
<evidence type="ECO:0000313" key="4">
    <source>
        <dbReference type="Proteomes" id="UP000444721"/>
    </source>
</evidence>
<reference evidence="3 4" key="1">
    <citation type="journal article" date="2019" name="Sci. Rep.">
        <title>Nanopore sequencing improves the draft genome of the human pathogenic amoeba Naegleria fowleri.</title>
        <authorList>
            <person name="Liechti N."/>
            <person name="Schurch N."/>
            <person name="Bruggmann R."/>
            <person name="Wittwer M."/>
        </authorList>
    </citation>
    <scope>NUCLEOTIDE SEQUENCE [LARGE SCALE GENOMIC DNA]</scope>
    <source>
        <strain evidence="3 4">ATCC 30894</strain>
    </source>
</reference>
<evidence type="ECO:0000313" key="3">
    <source>
        <dbReference type="EMBL" id="KAF0982333.1"/>
    </source>
</evidence>
<dbReference type="InterPro" id="IPR029058">
    <property type="entry name" value="AB_hydrolase_fold"/>
</dbReference>
<keyword evidence="2" id="KW-1133">Transmembrane helix</keyword>
<gene>
    <name evidence="3" type="ORF">FDP41_011263</name>
</gene>
<dbReference type="VEuPathDB" id="AmoebaDB:NF0094870"/>
<dbReference type="OrthoDB" id="408373at2759"/>
<feature type="transmembrane region" description="Helical" evidence="2">
    <location>
        <begin position="57"/>
        <end position="82"/>
    </location>
</feature>
<organism evidence="3 4">
    <name type="scientific">Naegleria fowleri</name>
    <name type="common">Brain eating amoeba</name>
    <dbReference type="NCBI Taxonomy" id="5763"/>
    <lineage>
        <taxon>Eukaryota</taxon>
        <taxon>Discoba</taxon>
        <taxon>Heterolobosea</taxon>
        <taxon>Tetramitia</taxon>
        <taxon>Eutetramitia</taxon>
        <taxon>Vahlkampfiidae</taxon>
        <taxon>Naegleria</taxon>
    </lineage>
</organism>
<feature type="compositionally biased region" description="Basic and acidic residues" evidence="1">
    <location>
        <begin position="7"/>
        <end position="26"/>
    </location>
</feature>
<name>A0A6A5BW77_NAEFO</name>
<dbReference type="Gene3D" id="3.40.50.1820">
    <property type="entry name" value="alpha/beta hydrolase"/>
    <property type="match status" value="1"/>
</dbReference>
<dbReference type="GeneID" id="68118478"/>
<comment type="caution">
    <text evidence="3">The sequence shown here is derived from an EMBL/GenBank/DDBJ whole genome shotgun (WGS) entry which is preliminary data.</text>
</comment>
<dbReference type="VEuPathDB" id="AmoebaDB:NfTy_020320"/>